<dbReference type="SUPFAM" id="SSF52833">
    <property type="entry name" value="Thioredoxin-like"/>
    <property type="match status" value="1"/>
</dbReference>
<dbReference type="AlphaFoldDB" id="A0A7S4FPB0"/>
<dbReference type="PROSITE" id="PS50405">
    <property type="entry name" value="GST_CTER"/>
    <property type="match status" value="1"/>
</dbReference>
<dbReference type="EMBL" id="HBJA01048631">
    <property type="protein sequence ID" value="CAE0806055.1"/>
    <property type="molecule type" value="Transcribed_RNA"/>
</dbReference>
<accession>A0A7S4FPB0</accession>
<dbReference type="SUPFAM" id="SSF47616">
    <property type="entry name" value="GST C-terminal domain-like"/>
    <property type="match status" value="1"/>
</dbReference>
<keyword evidence="1" id="KW-1133">Transmembrane helix</keyword>
<dbReference type="PROSITE" id="PS50404">
    <property type="entry name" value="GST_NTER"/>
    <property type="match status" value="1"/>
</dbReference>
<proteinExistence type="predicted"/>
<feature type="domain" description="GST N-terminal" evidence="2">
    <location>
        <begin position="2"/>
        <end position="84"/>
    </location>
</feature>
<dbReference type="InterPro" id="IPR036282">
    <property type="entry name" value="Glutathione-S-Trfase_C_sf"/>
</dbReference>
<evidence type="ECO:0008006" key="5">
    <source>
        <dbReference type="Google" id="ProtNLM"/>
    </source>
</evidence>
<dbReference type="Pfam" id="PF13409">
    <property type="entry name" value="GST_N_2"/>
    <property type="match status" value="1"/>
</dbReference>
<reference evidence="4" key="1">
    <citation type="submission" date="2021-01" db="EMBL/GenBank/DDBJ databases">
        <authorList>
            <person name="Corre E."/>
            <person name="Pelletier E."/>
            <person name="Niang G."/>
            <person name="Scheremetjew M."/>
            <person name="Finn R."/>
            <person name="Kale V."/>
            <person name="Holt S."/>
            <person name="Cochrane G."/>
            <person name="Meng A."/>
            <person name="Brown T."/>
            <person name="Cohen L."/>
        </authorList>
    </citation>
    <scope>NUCLEOTIDE SEQUENCE</scope>
    <source>
        <strain evidence="4">CCMP1594</strain>
    </source>
</reference>
<dbReference type="CDD" id="cd00299">
    <property type="entry name" value="GST_C_family"/>
    <property type="match status" value="1"/>
</dbReference>
<dbReference type="InterPro" id="IPR050983">
    <property type="entry name" value="GST_Omega/HSP26"/>
</dbReference>
<keyword evidence="1" id="KW-0812">Transmembrane</keyword>
<sequence>MSKPVFYDRFTSNNAARIRLWLYLKGKEDDFEVQLTKHAQQLDPKYQALNPLGKLPLLVLPSGQSIAESSVILSYLEDKYKGLSPSLRPDSPEDRAHMEMVIRVHDVYIASPNCTQPGFTHTQGCMYLGPTESHFTPKERTIPRPARAAKLAELWKQLDILEGLMWGPYFVGSAMTLADLTLYPTFVFFVMMLPLAFRWPDVFHGRPKLCAWMGEMEKNAHVQMVKRQILDAWEPKLRGEGDFDAIIEETKDSSFKWVYP</sequence>
<organism evidence="4">
    <name type="scientific">Eutreptiella gymnastica</name>
    <dbReference type="NCBI Taxonomy" id="73025"/>
    <lineage>
        <taxon>Eukaryota</taxon>
        <taxon>Discoba</taxon>
        <taxon>Euglenozoa</taxon>
        <taxon>Euglenida</taxon>
        <taxon>Spirocuta</taxon>
        <taxon>Euglenophyceae</taxon>
        <taxon>Eutreptiales</taxon>
        <taxon>Eutreptiaceae</taxon>
        <taxon>Eutreptiella</taxon>
    </lineage>
</organism>
<dbReference type="InterPro" id="IPR036249">
    <property type="entry name" value="Thioredoxin-like_sf"/>
</dbReference>
<dbReference type="PANTHER" id="PTHR43968">
    <property type="match status" value="1"/>
</dbReference>
<dbReference type="InterPro" id="IPR040079">
    <property type="entry name" value="Glutathione_S-Trfase"/>
</dbReference>
<evidence type="ECO:0000259" key="3">
    <source>
        <dbReference type="PROSITE" id="PS50405"/>
    </source>
</evidence>
<name>A0A7S4FPB0_9EUGL</name>
<gene>
    <name evidence="4" type="ORF">EGYM00163_LOCUS17181</name>
</gene>
<dbReference type="Gene3D" id="1.20.1050.10">
    <property type="match status" value="1"/>
</dbReference>
<dbReference type="Pfam" id="PF13410">
    <property type="entry name" value="GST_C_2"/>
    <property type="match status" value="1"/>
</dbReference>
<feature type="domain" description="GST C-terminal" evidence="3">
    <location>
        <begin position="91"/>
        <end position="243"/>
    </location>
</feature>
<dbReference type="Gene3D" id="3.40.30.10">
    <property type="entry name" value="Glutaredoxin"/>
    <property type="match status" value="1"/>
</dbReference>
<dbReference type="GO" id="GO:0005737">
    <property type="term" value="C:cytoplasm"/>
    <property type="evidence" value="ECO:0007669"/>
    <property type="project" value="TreeGrafter"/>
</dbReference>
<dbReference type="SFLD" id="SFLDS00019">
    <property type="entry name" value="Glutathione_Transferase_(cytos"/>
    <property type="match status" value="1"/>
</dbReference>
<feature type="transmembrane region" description="Helical" evidence="1">
    <location>
        <begin position="180"/>
        <end position="199"/>
    </location>
</feature>
<keyword evidence="1" id="KW-0472">Membrane</keyword>
<dbReference type="InterPro" id="IPR004045">
    <property type="entry name" value="Glutathione_S-Trfase_N"/>
</dbReference>
<protein>
    <recommendedName>
        <fullName evidence="5">Glutathione transferase</fullName>
    </recommendedName>
</protein>
<evidence type="ECO:0000259" key="2">
    <source>
        <dbReference type="PROSITE" id="PS50404"/>
    </source>
</evidence>
<evidence type="ECO:0000313" key="4">
    <source>
        <dbReference type="EMBL" id="CAE0806055.1"/>
    </source>
</evidence>
<dbReference type="InterPro" id="IPR010987">
    <property type="entry name" value="Glutathione-S-Trfase_C-like"/>
</dbReference>
<evidence type="ECO:0000256" key="1">
    <source>
        <dbReference type="SAM" id="Phobius"/>
    </source>
</evidence>
<dbReference type="PANTHER" id="PTHR43968:SF6">
    <property type="entry name" value="GLUTATHIONE S-TRANSFERASE OMEGA"/>
    <property type="match status" value="1"/>
</dbReference>